<evidence type="ECO:0000313" key="3">
    <source>
        <dbReference type="EMBL" id="SFS87361.1"/>
    </source>
</evidence>
<evidence type="ECO:0000313" key="4">
    <source>
        <dbReference type="Proteomes" id="UP000183209"/>
    </source>
</evidence>
<dbReference type="PANTHER" id="PTHR13847">
    <property type="entry name" value="SARCOSINE DEHYDROGENASE-RELATED"/>
    <property type="match status" value="1"/>
</dbReference>
<proteinExistence type="predicted"/>
<dbReference type="AlphaFoldDB" id="A0A1I6TDU9"/>
<keyword evidence="1" id="KW-0560">Oxidoreductase</keyword>
<sequence length="417" mass="46265">MGRKSVHIVGGGIIGLCSAWYLNQQGFEVTIIDKGDLTDGASHGNAGMVVPSHVIPLASPGMISQGIKWMFNSKSPFYVKPRLDLSLLQWTYKFYKSCNEGHVKKAMPFLFHLNEWSKELYQEFVAHPEFNFNFQKDGLLMLYRTAHQEEEEKELAEKAHHIGLDTQVLNNSQLKELDPHINSEVKGGVYFPGDANLHPNKFVKQLTTVLKKNGVVIQTNTEVVGLEEHRGKVHSIVLEGGQKVAVENLLVAGGAWSAQILKKSGLKIYLQDGKGYSVTFNSLANKPKIPAILTEGKVAVSPIGDELRIGGTLELGGMSTNINQNRLDGIFECLPKYYQEIDIDTEQKKKVWYGYRPCTPDGMPYIGKADTCNNLYVATGHAMMGVSMGPATGKLIAEIISDTKQSMDTSMFRLNRF</sequence>
<accession>A0A1I6TDU9</accession>
<dbReference type="Pfam" id="PF01266">
    <property type="entry name" value="DAO"/>
    <property type="match status" value="1"/>
</dbReference>
<protein>
    <submittedName>
        <fullName evidence="3">D-amino-acid dehydrogenase</fullName>
    </submittedName>
</protein>
<dbReference type="InterPro" id="IPR036188">
    <property type="entry name" value="FAD/NAD-bd_sf"/>
</dbReference>
<feature type="domain" description="FAD dependent oxidoreductase" evidence="2">
    <location>
        <begin position="6"/>
        <end position="398"/>
    </location>
</feature>
<dbReference type="SUPFAM" id="SSF51905">
    <property type="entry name" value="FAD/NAD(P)-binding domain"/>
    <property type="match status" value="1"/>
</dbReference>
<dbReference type="Gene3D" id="3.50.50.60">
    <property type="entry name" value="FAD/NAD(P)-binding domain"/>
    <property type="match status" value="2"/>
</dbReference>
<dbReference type="OrthoDB" id="9794226at2"/>
<dbReference type="Gene3D" id="3.30.9.10">
    <property type="entry name" value="D-Amino Acid Oxidase, subunit A, domain 2"/>
    <property type="match status" value="1"/>
</dbReference>
<dbReference type="InterPro" id="IPR006076">
    <property type="entry name" value="FAD-dep_OxRdtase"/>
</dbReference>
<dbReference type="GO" id="GO:0005737">
    <property type="term" value="C:cytoplasm"/>
    <property type="evidence" value="ECO:0007669"/>
    <property type="project" value="TreeGrafter"/>
</dbReference>
<dbReference type="EMBL" id="FPAG01000005">
    <property type="protein sequence ID" value="SFS87361.1"/>
    <property type="molecule type" value="Genomic_DNA"/>
</dbReference>
<dbReference type="PANTHER" id="PTHR13847:SF289">
    <property type="entry name" value="GLYCINE OXIDASE"/>
    <property type="match status" value="1"/>
</dbReference>
<dbReference type="GO" id="GO:0016491">
    <property type="term" value="F:oxidoreductase activity"/>
    <property type="evidence" value="ECO:0007669"/>
    <property type="project" value="UniProtKB-KW"/>
</dbReference>
<reference evidence="3 4" key="1">
    <citation type="submission" date="2016-10" db="EMBL/GenBank/DDBJ databases">
        <authorList>
            <person name="de Groot N.N."/>
        </authorList>
    </citation>
    <scope>NUCLEOTIDE SEQUENCE [LARGE SCALE GENOMIC DNA]</scope>
    <source>
        <strain evidence="3 4">CGMCC 1.6114</strain>
    </source>
</reference>
<dbReference type="RefSeq" id="WP_074978564.1">
    <property type="nucleotide sequence ID" value="NZ_FPAG01000005.1"/>
</dbReference>
<evidence type="ECO:0000259" key="2">
    <source>
        <dbReference type="Pfam" id="PF01266"/>
    </source>
</evidence>
<dbReference type="SUPFAM" id="SSF54373">
    <property type="entry name" value="FAD-linked reductases, C-terminal domain"/>
    <property type="match status" value="1"/>
</dbReference>
<evidence type="ECO:0000256" key="1">
    <source>
        <dbReference type="ARBA" id="ARBA00023002"/>
    </source>
</evidence>
<dbReference type="Proteomes" id="UP000183209">
    <property type="component" value="Unassembled WGS sequence"/>
</dbReference>
<name>A0A1I6TDU9_9FLAO</name>
<organism evidence="3 4">
    <name type="scientific">Zhouia amylolytica</name>
    <dbReference type="NCBI Taxonomy" id="376730"/>
    <lineage>
        <taxon>Bacteria</taxon>
        <taxon>Pseudomonadati</taxon>
        <taxon>Bacteroidota</taxon>
        <taxon>Flavobacteriia</taxon>
        <taxon>Flavobacteriales</taxon>
        <taxon>Flavobacteriaceae</taxon>
        <taxon>Zhouia</taxon>
    </lineage>
</organism>
<gene>
    <name evidence="3" type="ORF">SAMN04487906_1992</name>
</gene>